<evidence type="ECO:0000256" key="6">
    <source>
        <dbReference type="ARBA" id="ARBA00022694"/>
    </source>
</evidence>
<dbReference type="Pfam" id="PF02390">
    <property type="entry name" value="Methyltransf_4"/>
    <property type="match status" value="1"/>
</dbReference>
<keyword evidence="4 7" id="KW-0808">Transferase</keyword>
<evidence type="ECO:0000256" key="2">
    <source>
        <dbReference type="ARBA" id="ARBA00003015"/>
    </source>
</evidence>
<feature type="binding site" evidence="7">
    <location>
        <position position="93"/>
    </location>
    <ligand>
        <name>S-adenosyl-L-methionine</name>
        <dbReference type="ChEBI" id="CHEBI:59789"/>
    </ligand>
</feature>
<dbReference type="CDD" id="cd02440">
    <property type="entry name" value="AdoMet_MTases"/>
    <property type="match status" value="1"/>
</dbReference>
<keyword evidence="3 7" id="KW-0489">Methyltransferase</keyword>
<dbReference type="PANTHER" id="PTHR23417:SF14">
    <property type="entry name" value="PENTACOTRIPEPTIDE-REPEAT REGION OF PRORP DOMAIN-CONTAINING PROTEIN"/>
    <property type="match status" value="1"/>
</dbReference>
<feature type="binding site" evidence="7">
    <location>
        <position position="120"/>
    </location>
    <ligand>
        <name>substrate</name>
    </ligand>
</feature>
<gene>
    <name evidence="7" type="primary">trmB</name>
    <name evidence="8" type="ORF">SAMN02745226_01080</name>
</gene>
<dbReference type="GO" id="GO:0043527">
    <property type="term" value="C:tRNA methyltransferase complex"/>
    <property type="evidence" value="ECO:0007669"/>
    <property type="project" value="TreeGrafter"/>
</dbReference>
<keyword evidence="5 7" id="KW-0949">S-adenosyl-L-methionine</keyword>
<dbReference type="EMBL" id="FRDJ01000004">
    <property type="protein sequence ID" value="SHN59569.1"/>
    <property type="molecule type" value="Genomic_DNA"/>
</dbReference>
<sequence>MSSVFEGKSSSNLYVREIKPADFDYLPLDWSKIFGNNNNLIVEIGFGGGEFLQRYASKHPEKNFVGFEVSITSMKKAHNRIKDLENVRLVITDARFGMREFFGPKSVEKVIMNFPIPWDKKSHERRRVIVPEFFETLSNVLEDDGTFELATDVEWYARQTIEIAQEKGFELMSFVENPDREIKTRYEQKWIKYGRNIYSVILRKKTHLEVERLIGGHHEMPHAKCAVNESKFDELKGKVFKDRSKVVVVKGLYKQMEGKAYLIKIISTDGEFQQHYYLVAYPEDLSEENSKEWIIKLDSASNPYRTPAVKWSVQVLADFLSQ</sequence>
<comment type="pathway">
    <text evidence="7">tRNA modification; N(7)-methylguanine-tRNA biosynthesis.</text>
</comment>
<proteinExistence type="inferred from homology"/>
<keyword evidence="6 7" id="KW-0819">tRNA processing</keyword>
<comment type="similarity">
    <text evidence="7">Belongs to the class I-like SAM-binding methyltransferase superfamily. TrmB family.</text>
</comment>
<comment type="catalytic activity">
    <reaction evidence="1 7">
        <text>guanosine(46) in tRNA + S-adenosyl-L-methionine = N(7)-methylguanosine(46) in tRNA + S-adenosyl-L-homocysteine</text>
        <dbReference type="Rhea" id="RHEA:42708"/>
        <dbReference type="Rhea" id="RHEA-COMP:10188"/>
        <dbReference type="Rhea" id="RHEA-COMP:10189"/>
        <dbReference type="ChEBI" id="CHEBI:57856"/>
        <dbReference type="ChEBI" id="CHEBI:59789"/>
        <dbReference type="ChEBI" id="CHEBI:74269"/>
        <dbReference type="ChEBI" id="CHEBI:74480"/>
        <dbReference type="EC" id="2.1.1.33"/>
    </reaction>
</comment>
<dbReference type="PROSITE" id="PS51625">
    <property type="entry name" value="SAM_MT_TRMB"/>
    <property type="match status" value="1"/>
</dbReference>
<name>A0A1M7SM50_FERGO</name>
<dbReference type="InterPro" id="IPR055361">
    <property type="entry name" value="tRNA_methyltr_TrmB_bact"/>
</dbReference>
<feature type="binding site" evidence="7">
    <location>
        <position position="152"/>
    </location>
    <ligand>
        <name>substrate</name>
    </ligand>
</feature>
<evidence type="ECO:0000256" key="7">
    <source>
        <dbReference type="HAMAP-Rule" id="MF_01057"/>
    </source>
</evidence>
<dbReference type="EC" id="2.1.1.33" evidence="7"/>
<evidence type="ECO:0000256" key="4">
    <source>
        <dbReference type="ARBA" id="ARBA00022679"/>
    </source>
</evidence>
<feature type="binding site" evidence="7">
    <location>
        <begin position="184"/>
        <end position="187"/>
    </location>
    <ligand>
        <name>substrate</name>
    </ligand>
</feature>
<dbReference type="Gene3D" id="3.40.50.150">
    <property type="entry name" value="Vaccinia Virus protein VP39"/>
    <property type="match status" value="1"/>
</dbReference>
<dbReference type="SUPFAM" id="SSF53335">
    <property type="entry name" value="S-adenosyl-L-methionine-dependent methyltransferases"/>
    <property type="match status" value="1"/>
</dbReference>
<comment type="caution">
    <text evidence="7">Lacks conserved residue(s) required for the propagation of feature annotation.</text>
</comment>
<evidence type="ECO:0000256" key="1">
    <source>
        <dbReference type="ARBA" id="ARBA00000142"/>
    </source>
</evidence>
<evidence type="ECO:0000256" key="3">
    <source>
        <dbReference type="ARBA" id="ARBA00022603"/>
    </source>
</evidence>
<reference evidence="9" key="1">
    <citation type="submission" date="2016-12" db="EMBL/GenBank/DDBJ databases">
        <authorList>
            <person name="Varghese N."/>
            <person name="Submissions S."/>
        </authorList>
    </citation>
    <scope>NUCLEOTIDE SEQUENCE [LARGE SCALE GENOMIC DNA]</scope>
    <source>
        <strain evidence="9">DSM 13020</strain>
    </source>
</reference>
<evidence type="ECO:0000256" key="5">
    <source>
        <dbReference type="ARBA" id="ARBA00022691"/>
    </source>
</evidence>
<feature type="binding site" evidence="7">
    <location>
        <position position="43"/>
    </location>
    <ligand>
        <name>S-adenosyl-L-methionine</name>
        <dbReference type="ChEBI" id="CHEBI:59789"/>
    </ligand>
</feature>
<dbReference type="NCBIfam" id="TIGR00091">
    <property type="entry name" value="tRNA (guanosine(46)-N7)-methyltransferase TrmB"/>
    <property type="match status" value="1"/>
</dbReference>
<feature type="binding site" evidence="7">
    <location>
        <position position="68"/>
    </location>
    <ligand>
        <name>S-adenosyl-L-methionine</name>
        <dbReference type="ChEBI" id="CHEBI:59789"/>
    </ligand>
</feature>
<dbReference type="PANTHER" id="PTHR23417">
    <property type="entry name" value="3-DEOXY-D-MANNO-OCTULOSONIC-ACID TRANSFERASE/TRNA GUANINE-N 7 - -METHYLTRANSFERASE"/>
    <property type="match status" value="1"/>
</dbReference>
<organism evidence="8 9">
    <name type="scientific">Fervidobacterium gondwanense DSM 13020</name>
    <dbReference type="NCBI Taxonomy" id="1121883"/>
    <lineage>
        <taxon>Bacteria</taxon>
        <taxon>Thermotogati</taxon>
        <taxon>Thermotogota</taxon>
        <taxon>Thermotogae</taxon>
        <taxon>Thermotogales</taxon>
        <taxon>Fervidobacteriaceae</taxon>
        <taxon>Fervidobacterium</taxon>
    </lineage>
</organism>
<dbReference type="InterPro" id="IPR029063">
    <property type="entry name" value="SAM-dependent_MTases_sf"/>
</dbReference>
<protein>
    <recommendedName>
        <fullName evidence="7">tRNA (guanine-N(7)-)-methyltransferase</fullName>
        <ecNumber evidence="7">2.1.1.33</ecNumber>
    </recommendedName>
    <alternativeName>
        <fullName evidence="7">tRNA (guanine(46)-N(7))-methyltransferase</fullName>
    </alternativeName>
    <alternativeName>
        <fullName evidence="7">tRNA(m7G46)-methyltransferase</fullName>
    </alternativeName>
</protein>
<accession>A0A1M7SM50</accession>
<evidence type="ECO:0000313" key="9">
    <source>
        <dbReference type="Proteomes" id="UP000184207"/>
    </source>
</evidence>
<evidence type="ECO:0000313" key="8">
    <source>
        <dbReference type="EMBL" id="SHN59569.1"/>
    </source>
</evidence>
<dbReference type="AlphaFoldDB" id="A0A1M7SM50"/>
<dbReference type="RefSeq" id="WP_072759143.1">
    <property type="nucleotide sequence ID" value="NZ_FRDJ01000004.1"/>
</dbReference>
<dbReference type="GO" id="GO:0008176">
    <property type="term" value="F:tRNA (guanine(46)-N7)-methyltransferase activity"/>
    <property type="evidence" value="ECO:0007669"/>
    <property type="project" value="UniProtKB-UniRule"/>
</dbReference>
<dbReference type="HAMAP" id="MF_01057">
    <property type="entry name" value="tRNA_methyltr_TrmB"/>
    <property type="match status" value="1"/>
</dbReference>
<dbReference type="UniPathway" id="UPA00989"/>
<dbReference type="InterPro" id="IPR003358">
    <property type="entry name" value="tRNA_(Gua-N-7)_MeTrfase_Trmb"/>
</dbReference>
<keyword evidence="9" id="KW-1185">Reference proteome</keyword>
<dbReference type="Proteomes" id="UP000184207">
    <property type="component" value="Unassembled WGS sequence"/>
</dbReference>
<dbReference type="STRING" id="1121883.SAMN02745226_01080"/>
<comment type="function">
    <text evidence="2 7">Catalyzes the formation of N(7)-methylguanine at position 46 (m7G46) in tRNA.</text>
</comment>